<keyword evidence="1" id="KW-1133">Transmembrane helix</keyword>
<dbReference type="Proteomes" id="UP000029554">
    <property type="component" value="Unassembled WGS sequence"/>
</dbReference>
<evidence type="ECO:0000256" key="1">
    <source>
        <dbReference type="SAM" id="Phobius"/>
    </source>
</evidence>
<dbReference type="PIRSF" id="PIRSF026631">
    <property type="entry name" value="UCP026631"/>
    <property type="match status" value="1"/>
</dbReference>
<evidence type="ECO:0000259" key="2">
    <source>
        <dbReference type="Pfam" id="PF03703"/>
    </source>
</evidence>
<dbReference type="STRING" id="1453498.LG45_14670"/>
<feature type="transmembrane region" description="Helical" evidence="1">
    <location>
        <begin position="235"/>
        <end position="255"/>
    </location>
</feature>
<feature type="transmembrane region" description="Helical" evidence="1">
    <location>
        <begin position="194"/>
        <end position="215"/>
    </location>
</feature>
<dbReference type="PANTHER" id="PTHR34473:SF2">
    <property type="entry name" value="UPF0699 TRANSMEMBRANE PROTEIN YDBT"/>
    <property type="match status" value="1"/>
</dbReference>
<dbReference type="OrthoDB" id="1049931at2"/>
<accession>A0A095SSV4</accession>
<dbReference type="PANTHER" id="PTHR34473">
    <property type="entry name" value="UPF0699 TRANSMEMBRANE PROTEIN YDBS"/>
    <property type="match status" value="1"/>
</dbReference>
<feature type="transmembrane region" description="Helical" evidence="1">
    <location>
        <begin position="364"/>
        <end position="387"/>
    </location>
</feature>
<keyword evidence="1" id="KW-0812">Transmembrane</keyword>
<feature type="transmembrane region" description="Helical" evidence="1">
    <location>
        <begin position="12"/>
        <end position="36"/>
    </location>
</feature>
<sequence>METNFNKPQRQSSIGVLVMFVDSLQKFGRAFFPIIIIYFFKSESLSKLYLYFGLVGIVLVIAVIAYLSFINFTFYIDDENDEFIVNEGIINKTKTTIQLNRIQQVNIQQSLLQRIIGVYALNVDTAGSDNKEGNIKAISHSVALALKAKLLNNEARKEIISSDEAPIEEVKSSDYPFLKIDFLSLLKVGITSNYVRSFGLILTFFFTIFENLRNIGKEDLIDERTIDGFVENNSAFYLVSVFILGMFCVVFVINISRTLIKYFNYNITKQKGSLLLSYGLINTQSTILKPEKVQIVNISRNFFQKKLNVLEIKIKQAISDESKQKKSLIEIPGCNENERDEILKLIFKQLPEKGIMMKPNFRKLVFSIFLTIVLPLTGFFIFGKYINAEAFEFLNLAVFYTLFFLIIHYFGFRNYRLYINKNHIIKQSGAWDIDNEIIEIGKIQAITTSQLFWHKNLNIGSLTLHTAGGNLSFQLGNYAKIKEYVNLWLYEIETSNSNWM</sequence>
<dbReference type="eggNOG" id="COG3428">
    <property type="taxonomic scope" value="Bacteria"/>
</dbReference>
<gene>
    <name evidence="3" type="ORF">LG45_14670</name>
</gene>
<feature type="transmembrane region" description="Helical" evidence="1">
    <location>
        <begin position="393"/>
        <end position="412"/>
    </location>
</feature>
<name>A0A095SSV4_9FLAO</name>
<feature type="domain" description="YdbS-like PH" evidence="2">
    <location>
        <begin position="78"/>
        <end position="148"/>
    </location>
</feature>
<keyword evidence="1" id="KW-0472">Membrane</keyword>
<feature type="transmembrane region" description="Helical" evidence="1">
    <location>
        <begin position="48"/>
        <end position="69"/>
    </location>
</feature>
<proteinExistence type="predicted"/>
<dbReference type="InterPro" id="IPR014529">
    <property type="entry name" value="UCP026631"/>
</dbReference>
<protein>
    <recommendedName>
        <fullName evidence="2">YdbS-like PH domain-containing protein</fullName>
    </recommendedName>
</protein>
<evidence type="ECO:0000313" key="4">
    <source>
        <dbReference type="Proteomes" id="UP000029554"/>
    </source>
</evidence>
<dbReference type="InterPro" id="IPR005182">
    <property type="entry name" value="YdbS-like_PH"/>
</dbReference>
<organism evidence="3 4">
    <name type="scientific">Flavobacterium aquatile LMG 4008 = ATCC 11947</name>
    <dbReference type="NCBI Taxonomy" id="1453498"/>
    <lineage>
        <taxon>Bacteria</taxon>
        <taxon>Pseudomonadati</taxon>
        <taxon>Bacteroidota</taxon>
        <taxon>Flavobacteriia</taxon>
        <taxon>Flavobacteriales</taxon>
        <taxon>Flavobacteriaceae</taxon>
        <taxon>Flavobacterium</taxon>
    </lineage>
</organism>
<dbReference type="RefSeq" id="WP_035128268.1">
    <property type="nucleotide sequence ID" value="NZ_JRHH01000005.1"/>
</dbReference>
<dbReference type="AlphaFoldDB" id="A0A095SSV4"/>
<keyword evidence="4" id="KW-1185">Reference proteome</keyword>
<feature type="domain" description="YdbS-like PH" evidence="2">
    <location>
        <begin position="263"/>
        <end position="345"/>
    </location>
</feature>
<comment type="caution">
    <text evidence="3">The sequence shown here is derived from an EMBL/GenBank/DDBJ whole genome shotgun (WGS) entry which is preliminary data.</text>
</comment>
<reference evidence="3 4" key="1">
    <citation type="submission" date="2014-09" db="EMBL/GenBank/DDBJ databases">
        <title>Whole Genome Shotgun of Flavobacterium aquatile LMG 4008.</title>
        <authorList>
            <person name="Gale A.N."/>
            <person name="Pipes S.E."/>
            <person name="Newman J.D."/>
        </authorList>
    </citation>
    <scope>NUCLEOTIDE SEQUENCE [LARGE SCALE GENOMIC DNA]</scope>
    <source>
        <strain evidence="3 4">LMG 4008</strain>
    </source>
</reference>
<evidence type="ECO:0000313" key="3">
    <source>
        <dbReference type="EMBL" id="KGD67444.1"/>
    </source>
</evidence>
<dbReference type="EMBL" id="JRHH01000005">
    <property type="protein sequence ID" value="KGD67444.1"/>
    <property type="molecule type" value="Genomic_DNA"/>
</dbReference>
<feature type="domain" description="YdbS-like PH" evidence="2">
    <location>
        <begin position="413"/>
        <end position="470"/>
    </location>
</feature>
<dbReference type="Pfam" id="PF03703">
    <property type="entry name" value="bPH_2"/>
    <property type="match status" value="3"/>
</dbReference>